<dbReference type="Proteomes" id="UP001303473">
    <property type="component" value="Unassembled WGS sequence"/>
</dbReference>
<protein>
    <submittedName>
        <fullName evidence="1">Uncharacterized protein</fullName>
    </submittedName>
</protein>
<comment type="caution">
    <text evidence="1">The sequence shown here is derived from an EMBL/GenBank/DDBJ whole genome shotgun (WGS) entry which is preliminary data.</text>
</comment>
<reference evidence="2" key="1">
    <citation type="journal article" date="2023" name="Mol. Phylogenet. Evol.">
        <title>Genome-scale phylogeny and comparative genomics of the fungal order Sordariales.</title>
        <authorList>
            <person name="Hensen N."/>
            <person name="Bonometti L."/>
            <person name="Westerberg I."/>
            <person name="Brannstrom I.O."/>
            <person name="Guillou S."/>
            <person name="Cros-Aarteil S."/>
            <person name="Calhoun S."/>
            <person name="Haridas S."/>
            <person name="Kuo A."/>
            <person name="Mondo S."/>
            <person name="Pangilinan J."/>
            <person name="Riley R."/>
            <person name="LaButti K."/>
            <person name="Andreopoulos B."/>
            <person name="Lipzen A."/>
            <person name="Chen C."/>
            <person name="Yan M."/>
            <person name="Daum C."/>
            <person name="Ng V."/>
            <person name="Clum A."/>
            <person name="Steindorff A."/>
            <person name="Ohm R.A."/>
            <person name="Martin F."/>
            <person name="Silar P."/>
            <person name="Natvig D.O."/>
            <person name="Lalanne C."/>
            <person name="Gautier V."/>
            <person name="Ament-Velasquez S.L."/>
            <person name="Kruys A."/>
            <person name="Hutchinson M.I."/>
            <person name="Powell A.J."/>
            <person name="Barry K."/>
            <person name="Miller A.N."/>
            <person name="Grigoriev I.V."/>
            <person name="Debuchy R."/>
            <person name="Gladieux P."/>
            <person name="Hiltunen Thoren M."/>
            <person name="Johannesson H."/>
        </authorList>
    </citation>
    <scope>NUCLEOTIDE SEQUENCE [LARGE SCALE GENOMIC DNA]</scope>
    <source>
        <strain evidence="2">CBS 340.73</strain>
    </source>
</reference>
<gene>
    <name evidence="1" type="ORF">QBC46DRAFT_441560</name>
</gene>
<name>A0AAN6S2H0_9PEZI</name>
<dbReference type="EMBL" id="MU853837">
    <property type="protein sequence ID" value="KAK3938089.1"/>
    <property type="molecule type" value="Genomic_DNA"/>
</dbReference>
<organism evidence="1 2">
    <name type="scientific">Diplogelasinospora grovesii</name>
    <dbReference type="NCBI Taxonomy" id="303347"/>
    <lineage>
        <taxon>Eukaryota</taxon>
        <taxon>Fungi</taxon>
        <taxon>Dikarya</taxon>
        <taxon>Ascomycota</taxon>
        <taxon>Pezizomycotina</taxon>
        <taxon>Sordariomycetes</taxon>
        <taxon>Sordariomycetidae</taxon>
        <taxon>Sordariales</taxon>
        <taxon>Diplogelasinosporaceae</taxon>
        <taxon>Diplogelasinospora</taxon>
    </lineage>
</organism>
<sequence>MWDDFEIHRRSAVTYINQYLDCLQQVHEERSGHVYEIDDFNDEVPPPDVAAREPDSNATGVTREEWRLKISRDSLARDLLAMHETLEFLKTRAAPSPSKGALPISAVVDFRSHTSAGAFSYVLKHSGCMLWRNSHRGEAIGVLAADVDGVACYYSSEIWKWLRKESIERCQEKVEALLRRLNKGEMDERNRVDLRGTSFWIVDHFRK</sequence>
<evidence type="ECO:0000313" key="1">
    <source>
        <dbReference type="EMBL" id="KAK3938089.1"/>
    </source>
</evidence>
<dbReference type="AlphaFoldDB" id="A0AAN6S2H0"/>
<keyword evidence="2" id="KW-1185">Reference proteome</keyword>
<accession>A0AAN6S2H0</accession>
<evidence type="ECO:0000313" key="2">
    <source>
        <dbReference type="Proteomes" id="UP001303473"/>
    </source>
</evidence>
<proteinExistence type="predicted"/>